<dbReference type="AlphaFoldDB" id="A0A1M7MHX8"/>
<proteinExistence type="predicted"/>
<dbReference type="Proteomes" id="UP000184092">
    <property type="component" value="Unassembled WGS sequence"/>
</dbReference>
<dbReference type="OrthoDB" id="1366221at2"/>
<dbReference type="RefSeq" id="WP_073209486.1">
    <property type="nucleotide sequence ID" value="NZ_FRCL01000008.1"/>
</dbReference>
<gene>
    <name evidence="1" type="ORF">SAMN05216269_108135</name>
</gene>
<keyword evidence="2" id="KW-1185">Reference proteome</keyword>
<protein>
    <submittedName>
        <fullName evidence="1">Uncharacterized protein</fullName>
    </submittedName>
</protein>
<reference evidence="2" key="1">
    <citation type="submission" date="2016-11" db="EMBL/GenBank/DDBJ databases">
        <authorList>
            <person name="Varghese N."/>
            <person name="Submissions S."/>
        </authorList>
    </citation>
    <scope>NUCLEOTIDE SEQUENCE [LARGE SCALE GENOMIC DNA]</scope>
    <source>
        <strain evidence="2">CGMCC 1.2749</strain>
    </source>
</reference>
<sequence>MQDHELANVLQYSSPTELYVITYYNVLKLLFCPFKVKVLSNVGMLRKRQLVWVSEVKVTTELKTIFIINGNAYHYHSFEILIEESIE</sequence>
<organism evidence="1 2">
    <name type="scientific">Flavobacterium xinjiangense</name>
    <dbReference type="NCBI Taxonomy" id="178356"/>
    <lineage>
        <taxon>Bacteria</taxon>
        <taxon>Pseudomonadati</taxon>
        <taxon>Bacteroidota</taxon>
        <taxon>Flavobacteriia</taxon>
        <taxon>Flavobacteriales</taxon>
        <taxon>Flavobacteriaceae</taxon>
        <taxon>Flavobacterium</taxon>
    </lineage>
</organism>
<accession>A0A1M7MHX8</accession>
<name>A0A1M7MHX8_9FLAO</name>
<dbReference type="EMBL" id="FRCL01000008">
    <property type="protein sequence ID" value="SHM90431.1"/>
    <property type="molecule type" value="Genomic_DNA"/>
</dbReference>
<evidence type="ECO:0000313" key="2">
    <source>
        <dbReference type="Proteomes" id="UP000184092"/>
    </source>
</evidence>
<evidence type="ECO:0000313" key="1">
    <source>
        <dbReference type="EMBL" id="SHM90431.1"/>
    </source>
</evidence>
<dbReference type="STRING" id="178356.SAMN05216269_108135"/>